<keyword evidence="3" id="KW-1185">Reference proteome</keyword>
<dbReference type="Proteomes" id="UP000652761">
    <property type="component" value="Unassembled WGS sequence"/>
</dbReference>
<accession>A0A843V6N2</accession>
<proteinExistence type="predicted"/>
<evidence type="ECO:0000256" key="1">
    <source>
        <dbReference type="SAM" id="MobiDB-lite"/>
    </source>
</evidence>
<comment type="caution">
    <text evidence="2">The sequence shown here is derived from an EMBL/GenBank/DDBJ whole genome shotgun (WGS) entry which is preliminary data.</text>
</comment>
<organism evidence="2 3">
    <name type="scientific">Colocasia esculenta</name>
    <name type="common">Wild taro</name>
    <name type="synonym">Arum esculentum</name>
    <dbReference type="NCBI Taxonomy" id="4460"/>
    <lineage>
        <taxon>Eukaryota</taxon>
        <taxon>Viridiplantae</taxon>
        <taxon>Streptophyta</taxon>
        <taxon>Embryophyta</taxon>
        <taxon>Tracheophyta</taxon>
        <taxon>Spermatophyta</taxon>
        <taxon>Magnoliopsida</taxon>
        <taxon>Liliopsida</taxon>
        <taxon>Araceae</taxon>
        <taxon>Aroideae</taxon>
        <taxon>Colocasieae</taxon>
        <taxon>Colocasia</taxon>
    </lineage>
</organism>
<gene>
    <name evidence="2" type="ORF">Taro_023500</name>
</gene>
<feature type="region of interest" description="Disordered" evidence="1">
    <location>
        <begin position="204"/>
        <end position="272"/>
    </location>
</feature>
<reference evidence="2" key="1">
    <citation type="submission" date="2017-07" db="EMBL/GenBank/DDBJ databases">
        <title>Taro Niue Genome Assembly and Annotation.</title>
        <authorList>
            <person name="Atibalentja N."/>
            <person name="Keating K."/>
            <person name="Fields C.J."/>
        </authorList>
    </citation>
    <scope>NUCLEOTIDE SEQUENCE</scope>
    <source>
        <strain evidence="2">Niue_2</strain>
        <tissue evidence="2">Leaf</tissue>
    </source>
</reference>
<evidence type="ECO:0000313" key="2">
    <source>
        <dbReference type="EMBL" id="MQL90906.1"/>
    </source>
</evidence>
<dbReference type="AlphaFoldDB" id="A0A843V6N2"/>
<feature type="compositionally biased region" description="Basic and acidic residues" evidence="1">
    <location>
        <begin position="255"/>
        <end position="272"/>
    </location>
</feature>
<dbReference type="EMBL" id="NMUH01001283">
    <property type="protein sequence ID" value="MQL90906.1"/>
    <property type="molecule type" value="Genomic_DNA"/>
</dbReference>
<name>A0A843V6N2_COLES</name>
<sequence length="437" mass="48385">MYINRSTEFSPDFSIDLTQALFFLDASNSHPCSASNRLNSILRQCFDLRFGRGTEAGGKVDASGLRMFSHGGEDGDTMLSALESIGMFSHGGEDGDIILTALDSISPLTAIGVNTSDGGRILGWRIMSGKVAFQLALRRRRGWKLGGIPVEQVHDLVLEDRHCTSYCLVPTAKIFPMSKVFQSHREAAMAVQFCTAFQSHEGEATPTAFQSHGEEATPTAFQSHGEEAAPTLVAQGRSDAHGRRSGNTRRAPNRTGEERKSTESHRGRMEFERGTVVSARGTAAMAMEFARGARRMAQGKNGVHAGNCGVRAGNCDLHMGRKGKRRLLMSYPTFSLLVQTGDDDEDRGGQLSCQMAEGTVAEDSWLRASIIQWELWHLHIWRDGWCKVTDEFLFGRQLVLTGSKYIRPVRHDRSDPESQLSNQRRIYDDIHNEKAFT</sequence>
<protein>
    <submittedName>
        <fullName evidence="2">Uncharacterized protein</fullName>
    </submittedName>
</protein>
<evidence type="ECO:0000313" key="3">
    <source>
        <dbReference type="Proteomes" id="UP000652761"/>
    </source>
</evidence>